<organism evidence="1 2">
    <name type="scientific">Araneus ventricosus</name>
    <name type="common">Orbweaver spider</name>
    <name type="synonym">Epeira ventricosa</name>
    <dbReference type="NCBI Taxonomy" id="182803"/>
    <lineage>
        <taxon>Eukaryota</taxon>
        <taxon>Metazoa</taxon>
        <taxon>Ecdysozoa</taxon>
        <taxon>Arthropoda</taxon>
        <taxon>Chelicerata</taxon>
        <taxon>Arachnida</taxon>
        <taxon>Araneae</taxon>
        <taxon>Araneomorphae</taxon>
        <taxon>Entelegynae</taxon>
        <taxon>Araneoidea</taxon>
        <taxon>Araneidae</taxon>
        <taxon>Araneus</taxon>
    </lineage>
</organism>
<proteinExistence type="predicted"/>
<dbReference type="PANTHER" id="PTHR46114:SF1">
    <property type="entry name" value="ZAD DOMAIN-CONTAINING PROTEIN"/>
    <property type="match status" value="1"/>
</dbReference>
<dbReference type="AlphaFoldDB" id="A0A4Y2GXK4"/>
<dbReference type="OrthoDB" id="7999790at2759"/>
<dbReference type="EMBL" id="BGPR01001593">
    <property type="protein sequence ID" value="GBM57446.1"/>
    <property type="molecule type" value="Genomic_DNA"/>
</dbReference>
<sequence length="132" mass="14962">MLTLKLSASSLASNADIPSIPVFSCTWGSRAREKHWVQSNWPPRSDLKPYDPNILHKPLVDRKNIIFPPLHMKLGLVKQFVKALSIEGDCFKYLISAFPSLSFQKIKAGVFDGPQIRQLVKDEHFIGKMTEL</sequence>
<accession>A0A4Y2GXK4</accession>
<dbReference type="PANTHER" id="PTHR46114">
    <property type="entry name" value="APPLE DOMAIN-CONTAINING PROTEIN"/>
    <property type="match status" value="1"/>
</dbReference>
<evidence type="ECO:0000313" key="1">
    <source>
        <dbReference type="EMBL" id="GBM57446.1"/>
    </source>
</evidence>
<evidence type="ECO:0000313" key="2">
    <source>
        <dbReference type="Proteomes" id="UP000499080"/>
    </source>
</evidence>
<comment type="caution">
    <text evidence="1">The sequence shown here is derived from an EMBL/GenBank/DDBJ whole genome shotgun (WGS) entry which is preliminary data.</text>
</comment>
<reference evidence="1 2" key="1">
    <citation type="journal article" date="2019" name="Sci. Rep.">
        <title>Orb-weaving spider Araneus ventricosus genome elucidates the spidroin gene catalogue.</title>
        <authorList>
            <person name="Kono N."/>
            <person name="Nakamura H."/>
            <person name="Ohtoshi R."/>
            <person name="Moran D.A.P."/>
            <person name="Shinohara A."/>
            <person name="Yoshida Y."/>
            <person name="Fujiwara M."/>
            <person name="Mori M."/>
            <person name="Tomita M."/>
            <person name="Arakawa K."/>
        </authorList>
    </citation>
    <scope>NUCLEOTIDE SEQUENCE [LARGE SCALE GENOMIC DNA]</scope>
</reference>
<dbReference type="Proteomes" id="UP000499080">
    <property type="component" value="Unassembled WGS sequence"/>
</dbReference>
<name>A0A4Y2GXK4_ARAVE</name>
<protein>
    <submittedName>
        <fullName evidence="1">Uncharacterized protein</fullName>
    </submittedName>
</protein>
<keyword evidence="2" id="KW-1185">Reference proteome</keyword>
<gene>
    <name evidence="1" type="ORF">AVEN_24217_1</name>
</gene>